<evidence type="ECO:0000256" key="1">
    <source>
        <dbReference type="SAM" id="MobiDB-lite"/>
    </source>
</evidence>
<reference evidence="2 3" key="1">
    <citation type="journal article" date="2018" name="PLoS ONE">
        <title>The draft genome of Kipferlia bialata reveals reductive genome evolution in fornicate parasites.</title>
        <authorList>
            <person name="Tanifuji G."/>
            <person name="Takabayashi S."/>
            <person name="Kume K."/>
            <person name="Takagi M."/>
            <person name="Nakayama T."/>
            <person name="Kamikawa R."/>
            <person name="Inagaki Y."/>
            <person name="Hashimoto T."/>
        </authorList>
    </citation>
    <scope>NUCLEOTIDE SEQUENCE [LARGE SCALE GENOMIC DNA]</scope>
    <source>
        <strain evidence="2">NY0173</strain>
    </source>
</reference>
<evidence type="ECO:0000313" key="3">
    <source>
        <dbReference type="Proteomes" id="UP000265618"/>
    </source>
</evidence>
<feature type="non-terminal residue" evidence="2">
    <location>
        <position position="134"/>
    </location>
</feature>
<sequence length="134" mass="14255">ADLLPQSTPMGHAVTPDSPQAEAGERPDFAGKVNTDNAMMFLSSIEEVTNGMIFRLSQLMAADQVDEEDIEQLVACLPMVAQSLTPSAQMLLRATRPPSKDSGPNSSAATPTQFGRRDTRDAYGGSLGSAKSER</sequence>
<dbReference type="EMBL" id="BDIP01006503">
    <property type="protein sequence ID" value="GIQ90669.1"/>
    <property type="molecule type" value="Genomic_DNA"/>
</dbReference>
<organism evidence="2 3">
    <name type="scientific">Kipferlia bialata</name>
    <dbReference type="NCBI Taxonomy" id="797122"/>
    <lineage>
        <taxon>Eukaryota</taxon>
        <taxon>Metamonada</taxon>
        <taxon>Carpediemonas-like organisms</taxon>
        <taxon>Kipferlia</taxon>
    </lineage>
</organism>
<gene>
    <name evidence="2" type="ORF">KIPB_013549</name>
</gene>
<dbReference type="Proteomes" id="UP000265618">
    <property type="component" value="Unassembled WGS sequence"/>
</dbReference>
<dbReference type="AlphaFoldDB" id="A0A9K3D810"/>
<keyword evidence="3" id="KW-1185">Reference proteome</keyword>
<comment type="caution">
    <text evidence="2">The sequence shown here is derived from an EMBL/GenBank/DDBJ whole genome shotgun (WGS) entry which is preliminary data.</text>
</comment>
<feature type="compositionally biased region" description="Polar residues" evidence="1">
    <location>
        <begin position="102"/>
        <end position="113"/>
    </location>
</feature>
<feature type="region of interest" description="Disordered" evidence="1">
    <location>
        <begin position="89"/>
        <end position="134"/>
    </location>
</feature>
<proteinExistence type="predicted"/>
<feature type="region of interest" description="Disordered" evidence="1">
    <location>
        <begin position="1"/>
        <end position="29"/>
    </location>
</feature>
<accession>A0A9K3D810</accession>
<name>A0A9K3D810_9EUKA</name>
<protein>
    <submittedName>
        <fullName evidence="2">Uncharacterized protein</fullName>
    </submittedName>
</protein>
<evidence type="ECO:0000313" key="2">
    <source>
        <dbReference type="EMBL" id="GIQ90669.1"/>
    </source>
</evidence>